<evidence type="ECO:0000313" key="3">
    <source>
        <dbReference type="Proteomes" id="UP000001555"/>
    </source>
</evidence>
<dbReference type="PaxDb" id="6945-B7QKB1"/>
<organism>
    <name type="scientific">Ixodes scapularis</name>
    <name type="common">Black-legged tick</name>
    <name type="synonym">Deer tick</name>
    <dbReference type="NCBI Taxonomy" id="6945"/>
    <lineage>
        <taxon>Eukaryota</taxon>
        <taxon>Metazoa</taxon>
        <taxon>Ecdysozoa</taxon>
        <taxon>Arthropoda</taxon>
        <taxon>Chelicerata</taxon>
        <taxon>Arachnida</taxon>
        <taxon>Acari</taxon>
        <taxon>Parasitiformes</taxon>
        <taxon>Ixodida</taxon>
        <taxon>Ixodoidea</taxon>
        <taxon>Ixodidae</taxon>
        <taxon>Ixodinae</taxon>
        <taxon>Ixodes</taxon>
    </lineage>
</organism>
<evidence type="ECO:0000313" key="2">
    <source>
        <dbReference type="EnsemblMetazoa" id="ISCW014597-PA"/>
    </source>
</evidence>
<dbReference type="Proteomes" id="UP000001555">
    <property type="component" value="Unassembled WGS sequence"/>
</dbReference>
<dbReference type="AlphaFoldDB" id="B7QKB1"/>
<dbReference type="InParanoid" id="B7QKB1"/>
<protein>
    <submittedName>
        <fullName evidence="1 2">Uncharacterized protein</fullName>
    </submittedName>
</protein>
<proteinExistence type="predicted"/>
<gene>
    <name evidence="1" type="ORF">IscW_ISCW014597</name>
</gene>
<sequence length="203" mass="22246">MIKSEVKRIDSVRQLAQRPSAQPYMWKGTSYDGMLAIGRVVEERGTAQPASILYGEALLKRVAQGRAVVISDGTSLVYRVSNVCGAFRESEFYLAEEGLVSHPLNSFIRKDVCPEFHAGVNRVIRRLVEAGLVNHWWTAATGDMSRCGGSIQPDSATTLVLSDLWGIFVLWLASLGCAAAAFCCELCVHLALSWMASCGGRFW</sequence>
<dbReference type="EMBL" id="DS958507">
    <property type="protein sequence ID" value="EEC19283.1"/>
    <property type="molecule type" value="Genomic_DNA"/>
</dbReference>
<dbReference type="OrthoDB" id="6487415at2759"/>
<dbReference type="EnsemblMetazoa" id="ISCW014597-RA">
    <property type="protein sequence ID" value="ISCW014597-PA"/>
    <property type="gene ID" value="ISCW014597"/>
</dbReference>
<dbReference type="EMBL" id="ABJB010040153">
    <property type="status" value="NOT_ANNOTATED_CDS"/>
    <property type="molecule type" value="Genomic_DNA"/>
</dbReference>
<reference evidence="2" key="2">
    <citation type="submission" date="2020-05" db="UniProtKB">
        <authorList>
            <consortium name="EnsemblMetazoa"/>
        </authorList>
    </citation>
    <scope>IDENTIFICATION</scope>
    <source>
        <strain evidence="2">wikel</strain>
    </source>
</reference>
<dbReference type="VEuPathDB" id="VectorBase:ISCI014597"/>
<evidence type="ECO:0000313" key="1">
    <source>
        <dbReference type="EMBL" id="EEC19283.1"/>
    </source>
</evidence>
<dbReference type="VEuPathDB" id="VectorBase:ISCW014597"/>
<dbReference type="VEuPathDB" id="VectorBase:ISCP_003113"/>
<dbReference type="HOGENOM" id="CLU_068752_0_0_1"/>
<reference evidence="1 3" key="1">
    <citation type="submission" date="2008-03" db="EMBL/GenBank/DDBJ databases">
        <title>Annotation of Ixodes scapularis.</title>
        <authorList>
            <consortium name="Ixodes scapularis Genome Project Consortium"/>
            <person name="Caler E."/>
            <person name="Hannick L.I."/>
            <person name="Bidwell S."/>
            <person name="Joardar V."/>
            <person name="Thiagarajan M."/>
            <person name="Amedeo P."/>
            <person name="Galinsky K.J."/>
            <person name="Schobel S."/>
            <person name="Inman J."/>
            <person name="Hostetler J."/>
            <person name="Miller J."/>
            <person name="Hammond M."/>
            <person name="Megy K."/>
            <person name="Lawson D."/>
            <person name="Kodira C."/>
            <person name="Sutton G."/>
            <person name="Meyer J."/>
            <person name="Hill C.A."/>
            <person name="Birren B."/>
            <person name="Nene V."/>
            <person name="Collins F."/>
            <person name="Alarcon-Chaidez F."/>
            <person name="Wikel S."/>
            <person name="Strausberg R."/>
        </authorList>
    </citation>
    <scope>NUCLEOTIDE SEQUENCE [LARGE SCALE GENOMIC DNA]</scope>
    <source>
        <strain evidence="3">Wikel</strain>
        <strain evidence="1">Wikel colony</strain>
    </source>
</reference>
<keyword evidence="3" id="KW-1185">Reference proteome</keyword>
<name>B7QKB1_IXOSC</name>
<accession>B7QKB1</accession>